<reference evidence="2" key="1">
    <citation type="journal article" date="2019" name="Int. J. Syst. Evol. Microbiol.">
        <title>The Global Catalogue of Microorganisms (GCM) 10K type strain sequencing project: providing services to taxonomists for standard genome sequencing and annotation.</title>
        <authorList>
            <consortium name="The Broad Institute Genomics Platform"/>
            <consortium name="The Broad Institute Genome Sequencing Center for Infectious Disease"/>
            <person name="Wu L."/>
            <person name="Ma J."/>
        </authorList>
    </citation>
    <scope>NUCLEOTIDE SEQUENCE [LARGE SCALE GENOMIC DNA]</scope>
    <source>
        <strain evidence="2">CGMCC 1.15731</strain>
    </source>
</reference>
<comment type="caution">
    <text evidence="1">The sequence shown here is derived from an EMBL/GenBank/DDBJ whole genome shotgun (WGS) entry which is preliminary data.</text>
</comment>
<dbReference type="EMBL" id="JBHSEL010000104">
    <property type="protein sequence ID" value="MFC4625639.1"/>
    <property type="molecule type" value="Genomic_DNA"/>
</dbReference>
<keyword evidence="2" id="KW-1185">Reference proteome</keyword>
<sequence>MSAKKAALLTVLMVSGIIFMAAGLYSVDASGHVASSDGYGISSTR</sequence>
<dbReference type="Proteomes" id="UP001596042">
    <property type="component" value="Unassembled WGS sequence"/>
</dbReference>
<accession>A0ABV9H8G0</accession>
<proteinExistence type="predicted"/>
<organism evidence="1 2">
    <name type="scientific">Daeguia caeni</name>
    <dbReference type="NCBI Taxonomy" id="439612"/>
    <lineage>
        <taxon>Bacteria</taxon>
        <taxon>Pseudomonadati</taxon>
        <taxon>Pseudomonadota</taxon>
        <taxon>Alphaproteobacteria</taxon>
        <taxon>Hyphomicrobiales</taxon>
        <taxon>Brucellaceae</taxon>
        <taxon>Daeguia</taxon>
    </lineage>
</organism>
<protein>
    <submittedName>
        <fullName evidence="1">Uncharacterized protein</fullName>
    </submittedName>
</protein>
<dbReference type="RefSeq" id="WP_374834174.1">
    <property type="nucleotide sequence ID" value="NZ_JBHEEZ010000042.1"/>
</dbReference>
<gene>
    <name evidence="1" type="ORF">ACFO1V_10500</name>
</gene>
<name>A0ABV9H8G0_9HYPH</name>
<evidence type="ECO:0000313" key="2">
    <source>
        <dbReference type="Proteomes" id="UP001596042"/>
    </source>
</evidence>
<evidence type="ECO:0000313" key="1">
    <source>
        <dbReference type="EMBL" id="MFC4625639.1"/>
    </source>
</evidence>